<keyword evidence="4" id="KW-0479">Metal-binding</keyword>
<dbReference type="GO" id="GO:0016887">
    <property type="term" value="F:ATP hydrolysis activity"/>
    <property type="evidence" value="ECO:0007669"/>
    <property type="project" value="InterPro"/>
</dbReference>
<keyword evidence="12" id="KW-0732">Signal</keyword>
<dbReference type="OrthoDB" id="10256233at2759"/>
<feature type="chain" id="PRO_5003407952" evidence="12">
    <location>
        <begin position="25"/>
        <end position="650"/>
    </location>
</feature>
<protein>
    <submittedName>
        <fullName evidence="13">Uncharacterized protein</fullName>
    </submittedName>
</protein>
<dbReference type="InParanoid" id="G0QNF2"/>
<dbReference type="OMA" id="QERESKF"/>
<name>G0QNF2_ICHMU</name>
<dbReference type="STRING" id="857967.G0QNF2"/>
<dbReference type="InterPro" id="IPR023298">
    <property type="entry name" value="ATPase_P-typ_TM_dom_sf"/>
</dbReference>
<dbReference type="GO" id="GO:0140358">
    <property type="term" value="F:P-type transmembrane transporter activity"/>
    <property type="evidence" value="ECO:0007669"/>
    <property type="project" value="InterPro"/>
</dbReference>
<dbReference type="PROSITE" id="PS00154">
    <property type="entry name" value="ATPASE_E1_E2"/>
    <property type="match status" value="1"/>
</dbReference>
<dbReference type="NCBIfam" id="TIGR01494">
    <property type="entry name" value="ATPase_P-type"/>
    <property type="match status" value="1"/>
</dbReference>
<evidence type="ECO:0000256" key="1">
    <source>
        <dbReference type="ARBA" id="ARBA00004141"/>
    </source>
</evidence>
<dbReference type="SUPFAM" id="SSF56784">
    <property type="entry name" value="HAD-like"/>
    <property type="match status" value="1"/>
</dbReference>
<evidence type="ECO:0000313" key="14">
    <source>
        <dbReference type="Proteomes" id="UP000008983"/>
    </source>
</evidence>
<keyword evidence="3 11" id="KW-0812">Transmembrane</keyword>
<dbReference type="Proteomes" id="UP000008983">
    <property type="component" value="Unassembled WGS sequence"/>
</dbReference>
<evidence type="ECO:0000256" key="10">
    <source>
        <dbReference type="ARBA" id="ARBA00023136"/>
    </source>
</evidence>
<dbReference type="SFLD" id="SFLDG00002">
    <property type="entry name" value="C1.7:_P-type_atpase_like"/>
    <property type="match status" value="1"/>
</dbReference>
<keyword evidence="5" id="KW-0547">Nucleotide-binding</keyword>
<feature type="transmembrane region" description="Helical" evidence="11">
    <location>
        <begin position="616"/>
        <end position="634"/>
    </location>
</feature>
<evidence type="ECO:0000256" key="4">
    <source>
        <dbReference type="ARBA" id="ARBA00022723"/>
    </source>
</evidence>
<reference evidence="13 14" key="1">
    <citation type="submission" date="2011-07" db="EMBL/GenBank/DDBJ databases">
        <authorList>
            <person name="Coyne R."/>
            <person name="Brami D."/>
            <person name="Johnson J."/>
            <person name="Hostetler J."/>
            <person name="Hannick L."/>
            <person name="Clark T."/>
            <person name="Cassidy-Hanley D."/>
            <person name="Inman J."/>
        </authorList>
    </citation>
    <scope>NUCLEOTIDE SEQUENCE [LARGE SCALE GENOMIC DNA]</scope>
    <source>
        <strain evidence="13 14">G5</strain>
    </source>
</reference>
<dbReference type="EMBL" id="GL983483">
    <property type="protein sequence ID" value="EGR33257.1"/>
    <property type="molecule type" value="Genomic_DNA"/>
</dbReference>
<gene>
    <name evidence="13" type="ORF">IMG5_057770</name>
</gene>
<evidence type="ECO:0000256" key="2">
    <source>
        <dbReference type="ARBA" id="ARBA00022553"/>
    </source>
</evidence>
<evidence type="ECO:0000256" key="6">
    <source>
        <dbReference type="ARBA" id="ARBA00022840"/>
    </source>
</evidence>
<dbReference type="AlphaFoldDB" id="G0QNF2"/>
<proteinExistence type="predicted"/>
<dbReference type="InterPro" id="IPR023299">
    <property type="entry name" value="ATPase_P-typ_cyto_dom_N"/>
</dbReference>
<dbReference type="InterPro" id="IPR036412">
    <property type="entry name" value="HAD-like_sf"/>
</dbReference>
<evidence type="ECO:0000256" key="11">
    <source>
        <dbReference type="SAM" id="Phobius"/>
    </source>
</evidence>
<keyword evidence="10 11" id="KW-0472">Membrane</keyword>
<keyword evidence="7" id="KW-0460">Magnesium</keyword>
<dbReference type="GO" id="GO:0046872">
    <property type="term" value="F:metal ion binding"/>
    <property type="evidence" value="ECO:0007669"/>
    <property type="project" value="UniProtKB-KW"/>
</dbReference>
<dbReference type="Gene3D" id="1.20.1110.10">
    <property type="entry name" value="Calcium-transporting ATPase, transmembrane domain"/>
    <property type="match status" value="1"/>
</dbReference>
<dbReference type="SFLD" id="SFLDS00003">
    <property type="entry name" value="Haloacid_Dehalogenase"/>
    <property type="match status" value="1"/>
</dbReference>
<dbReference type="GeneID" id="14909433"/>
<dbReference type="Gene3D" id="3.40.1110.10">
    <property type="entry name" value="Calcium-transporting ATPase, cytoplasmic domain N"/>
    <property type="match status" value="1"/>
</dbReference>
<evidence type="ECO:0000256" key="5">
    <source>
        <dbReference type="ARBA" id="ARBA00022741"/>
    </source>
</evidence>
<organism evidence="13 14">
    <name type="scientific">Ichthyophthirius multifiliis</name>
    <name type="common">White spot disease agent</name>
    <name type="synonym">Ich</name>
    <dbReference type="NCBI Taxonomy" id="5932"/>
    <lineage>
        <taxon>Eukaryota</taxon>
        <taxon>Sar</taxon>
        <taxon>Alveolata</taxon>
        <taxon>Ciliophora</taxon>
        <taxon>Intramacronucleata</taxon>
        <taxon>Oligohymenophorea</taxon>
        <taxon>Hymenostomatida</taxon>
        <taxon>Ophryoglenina</taxon>
        <taxon>Ichthyophthirius</taxon>
    </lineage>
</organism>
<dbReference type="Gene3D" id="3.40.50.1000">
    <property type="entry name" value="HAD superfamily/HAD-like"/>
    <property type="match status" value="1"/>
</dbReference>
<dbReference type="SUPFAM" id="SSF81660">
    <property type="entry name" value="Metal cation-transporting ATPase, ATP-binding domain N"/>
    <property type="match status" value="1"/>
</dbReference>
<dbReference type="RefSeq" id="XP_004037243.1">
    <property type="nucleotide sequence ID" value="XM_004037195.1"/>
</dbReference>
<dbReference type="InterPro" id="IPR006544">
    <property type="entry name" value="P-type_TPase_V"/>
</dbReference>
<dbReference type="InterPro" id="IPR001757">
    <property type="entry name" value="P_typ_ATPase"/>
</dbReference>
<keyword evidence="2" id="KW-0597">Phosphoprotein</keyword>
<feature type="transmembrane region" description="Helical" evidence="11">
    <location>
        <begin position="542"/>
        <end position="566"/>
    </location>
</feature>
<feature type="transmembrane region" description="Helical" evidence="11">
    <location>
        <begin position="459"/>
        <end position="477"/>
    </location>
</feature>
<evidence type="ECO:0000256" key="7">
    <source>
        <dbReference type="ARBA" id="ARBA00022842"/>
    </source>
</evidence>
<dbReference type="SFLD" id="SFLDF00027">
    <property type="entry name" value="p-type_atpase"/>
    <property type="match status" value="1"/>
</dbReference>
<dbReference type="PANTHER" id="PTHR45630:SF8">
    <property type="entry name" value="CATION-TRANSPORTING ATPASE"/>
    <property type="match status" value="1"/>
</dbReference>
<dbReference type="PANTHER" id="PTHR45630">
    <property type="entry name" value="CATION-TRANSPORTING ATPASE-RELATED"/>
    <property type="match status" value="1"/>
</dbReference>
<dbReference type="GO" id="GO:0016020">
    <property type="term" value="C:membrane"/>
    <property type="evidence" value="ECO:0007669"/>
    <property type="project" value="UniProtKB-SubCell"/>
</dbReference>
<dbReference type="InterPro" id="IPR023214">
    <property type="entry name" value="HAD_sf"/>
</dbReference>
<feature type="transmembrane region" description="Helical" evidence="11">
    <location>
        <begin position="578"/>
        <end position="596"/>
    </location>
</feature>
<keyword evidence="14" id="KW-1185">Reference proteome</keyword>
<dbReference type="GO" id="GO:0019829">
    <property type="term" value="F:ATPase-coupled monoatomic cation transmembrane transporter activity"/>
    <property type="evidence" value="ECO:0007669"/>
    <property type="project" value="TreeGrafter"/>
</dbReference>
<evidence type="ECO:0000256" key="8">
    <source>
        <dbReference type="ARBA" id="ARBA00022967"/>
    </source>
</evidence>
<evidence type="ECO:0000256" key="3">
    <source>
        <dbReference type="ARBA" id="ARBA00022692"/>
    </source>
</evidence>
<comment type="subcellular location">
    <subcellularLocation>
        <location evidence="1">Membrane</location>
        <topology evidence="1">Multi-pass membrane protein</topology>
    </subcellularLocation>
</comment>
<dbReference type="SUPFAM" id="SSF81665">
    <property type="entry name" value="Calcium ATPase, transmembrane domain M"/>
    <property type="match status" value="1"/>
</dbReference>
<keyword evidence="6" id="KW-0067">ATP-binding</keyword>
<keyword evidence="8" id="KW-1278">Translocase</keyword>
<dbReference type="PRINTS" id="PR00119">
    <property type="entry name" value="CATATPASE"/>
</dbReference>
<dbReference type="InterPro" id="IPR044492">
    <property type="entry name" value="P_typ_ATPase_HD_dom"/>
</dbReference>
<dbReference type="Pfam" id="PF13246">
    <property type="entry name" value="Cation_ATPase"/>
    <property type="match status" value="1"/>
</dbReference>
<accession>G0QNF2</accession>
<keyword evidence="9 11" id="KW-1133">Transmembrane helix</keyword>
<evidence type="ECO:0000256" key="9">
    <source>
        <dbReference type="ARBA" id="ARBA00022989"/>
    </source>
</evidence>
<sequence>MIPPAVPILFALCQSVALIRLGYSNIIAVDPSKIVVASDVQVFCFDKTGTLTKNNMDVIGFCDSNIGDLITEVPKQIKEEKQQVILYAFGTCHGVHQHGGEYIGDELDIKMVEFSGFNIRKGKEQVEAFNDNQVLKVVKFWEFESQLQRMGCIVQDQNGKNFAFVKGSPEMIQQICLKNSLDSQKFQEKLSFFANMGYRVIGFGYKELQQNINLKNVKREDIENNLIFLGLLILENQLKDDSAENILILKNAEINCKVVSGDNLLTTVKCAKDSNILDSKDNIIILNSLKDAFYLNKPNEKIDIDLLFNSKQIDFKLGITGTALKDIQQMEDQQLLKNIIEHTFVFARCKPEQKTEVIYLHQTLFNQKVGMIGDGANDCSAIKQADLGVSFCEADASFSAPFAYQKTSIDCITIILAEGRCVLSNMIECYRYHLTINVYKYIVALILVYEYSNYTSFQLIYINYCIAIPLLSFSSLNKPLKELSKMRPNYNLFNKESAFRLIGQFILAAFGFYGCYLHYLQQDFYQDIKSLKDGYMYNEQNIAINIMFLATNVYFLLASIDFYISLPFKQRIYKNRIYFTWFVLLLTFSVLQYLLIDILGFKVFKFDQDLYKKKKFLIEQLVIVLVFNIFIFVYQKIVIKYVIRNKTQKI</sequence>
<dbReference type="InterPro" id="IPR018303">
    <property type="entry name" value="ATPase_P-typ_P_site"/>
</dbReference>
<evidence type="ECO:0000256" key="12">
    <source>
        <dbReference type="SAM" id="SignalP"/>
    </source>
</evidence>
<feature type="transmembrane region" description="Helical" evidence="11">
    <location>
        <begin position="498"/>
        <end position="519"/>
    </location>
</feature>
<dbReference type="GO" id="GO:0005524">
    <property type="term" value="F:ATP binding"/>
    <property type="evidence" value="ECO:0007669"/>
    <property type="project" value="UniProtKB-KW"/>
</dbReference>
<evidence type="ECO:0000313" key="13">
    <source>
        <dbReference type="EMBL" id="EGR33257.1"/>
    </source>
</evidence>
<feature type="signal peptide" evidence="12">
    <location>
        <begin position="1"/>
        <end position="24"/>
    </location>
</feature>
<dbReference type="eggNOG" id="KOG0208">
    <property type="taxonomic scope" value="Eukaryota"/>
</dbReference>